<evidence type="ECO:0000313" key="1">
    <source>
        <dbReference type="EMBL" id="CAG6611092.1"/>
    </source>
</evidence>
<sequence>MKSCFFFLFKRPGLKPFRTYKSEDSAALPDFTTHQWSYESSTQPRSFDFITQPRATDSPVCKADRYKFTFDNKLKHNQHTLAATLSSDNFSSLDYDLNFTYAKKSSKFVKFNIVLKSDNNNQIQWSNLSGE</sequence>
<dbReference type="EMBL" id="HBUF01020708">
    <property type="protein sequence ID" value="CAG6611092.1"/>
    <property type="molecule type" value="Transcribed_RNA"/>
</dbReference>
<dbReference type="EMBL" id="HBUF01020704">
    <property type="protein sequence ID" value="CAG6611087.1"/>
    <property type="molecule type" value="Transcribed_RNA"/>
</dbReference>
<reference evidence="1" key="1">
    <citation type="submission" date="2021-05" db="EMBL/GenBank/DDBJ databases">
        <authorList>
            <person name="Alioto T."/>
            <person name="Alioto T."/>
            <person name="Gomez Garrido J."/>
        </authorList>
    </citation>
    <scope>NUCLEOTIDE SEQUENCE</scope>
</reference>
<dbReference type="EMBL" id="HBUF01020710">
    <property type="protein sequence ID" value="CAG6611095.1"/>
    <property type="molecule type" value="Transcribed_RNA"/>
</dbReference>
<accession>A0A8D8PQ32</accession>
<name>A0A8D8PQ32_9HEMI</name>
<protein>
    <submittedName>
        <fullName evidence="1">Uncharacterized protein</fullName>
    </submittedName>
</protein>
<organism evidence="1">
    <name type="scientific">Cacopsylla melanoneura</name>
    <dbReference type="NCBI Taxonomy" id="428564"/>
    <lineage>
        <taxon>Eukaryota</taxon>
        <taxon>Metazoa</taxon>
        <taxon>Ecdysozoa</taxon>
        <taxon>Arthropoda</taxon>
        <taxon>Hexapoda</taxon>
        <taxon>Insecta</taxon>
        <taxon>Pterygota</taxon>
        <taxon>Neoptera</taxon>
        <taxon>Paraneoptera</taxon>
        <taxon>Hemiptera</taxon>
        <taxon>Sternorrhyncha</taxon>
        <taxon>Psylloidea</taxon>
        <taxon>Psyllidae</taxon>
        <taxon>Psyllinae</taxon>
        <taxon>Cacopsylla</taxon>
    </lineage>
</organism>
<dbReference type="AlphaFoldDB" id="A0A8D8PQ32"/>
<proteinExistence type="predicted"/>